<keyword evidence="2 10" id="KW-0597">Phosphoprotein</keyword>
<dbReference type="Proteomes" id="UP000293902">
    <property type="component" value="Chromosome"/>
</dbReference>
<evidence type="ECO:0000256" key="9">
    <source>
        <dbReference type="ARBA" id="ARBA00023136"/>
    </source>
</evidence>
<gene>
    <name evidence="10" type="primary">rnfD</name>
    <name evidence="13" type="ORF">DO021_17155</name>
    <name evidence="12" type="ORF">EYB58_21840</name>
</gene>
<feature type="transmembrane region" description="Helical" evidence="10">
    <location>
        <begin position="234"/>
        <end position="251"/>
    </location>
</feature>
<feature type="transmembrane region" description="Helical" evidence="10">
    <location>
        <begin position="43"/>
        <end position="61"/>
    </location>
</feature>
<dbReference type="Proteomes" id="UP000248798">
    <property type="component" value="Unassembled WGS sequence"/>
</dbReference>
<dbReference type="PANTHER" id="PTHR30578">
    <property type="entry name" value="ELECTRON TRANSPORT COMPLEX PROTEIN RNFD"/>
    <property type="match status" value="1"/>
</dbReference>
<comment type="subcellular location">
    <subcellularLocation>
        <location evidence="10">Cell membrane</location>
        <topology evidence="10">Multi-pass membrane protein</topology>
    </subcellularLocation>
</comment>
<feature type="transmembrane region" description="Helical" evidence="10">
    <location>
        <begin position="257"/>
        <end position="275"/>
    </location>
</feature>
<dbReference type="GO" id="GO:0022900">
    <property type="term" value="P:electron transport chain"/>
    <property type="evidence" value="ECO:0007669"/>
    <property type="project" value="UniProtKB-UniRule"/>
</dbReference>
<reference evidence="12 15" key="2">
    <citation type="submission" date="2019-02" db="EMBL/GenBank/DDBJ databases">
        <title>Complete genome sequence of Desulfobacter hydrogenophilus AcRS1.</title>
        <authorList>
            <person name="Marietou A."/>
            <person name="Lund M.B."/>
            <person name="Marshall I.P.G."/>
            <person name="Schreiber L."/>
            <person name="Jorgensen B."/>
        </authorList>
    </citation>
    <scope>NUCLEOTIDE SEQUENCE [LARGE SCALE GENOMIC DNA]</scope>
    <source>
        <strain evidence="12 15">AcRS1</strain>
    </source>
</reference>
<evidence type="ECO:0000313" key="12">
    <source>
        <dbReference type="EMBL" id="QBH15317.1"/>
    </source>
</evidence>
<feature type="transmembrane region" description="Helical" evidence="10">
    <location>
        <begin position="310"/>
        <end position="329"/>
    </location>
</feature>
<dbReference type="InterPro" id="IPR011303">
    <property type="entry name" value="RnfD_bac"/>
</dbReference>
<comment type="cofactor">
    <cofactor evidence="10">
        <name>FMN</name>
        <dbReference type="ChEBI" id="CHEBI:58210"/>
    </cofactor>
</comment>
<dbReference type="GO" id="GO:0055085">
    <property type="term" value="P:transmembrane transport"/>
    <property type="evidence" value="ECO:0007669"/>
    <property type="project" value="InterPro"/>
</dbReference>
<organism evidence="13 14">
    <name type="scientific">Desulfobacter hydrogenophilus</name>
    <dbReference type="NCBI Taxonomy" id="2291"/>
    <lineage>
        <taxon>Bacteria</taxon>
        <taxon>Pseudomonadati</taxon>
        <taxon>Thermodesulfobacteriota</taxon>
        <taxon>Desulfobacteria</taxon>
        <taxon>Desulfobacterales</taxon>
        <taxon>Desulfobacteraceae</taxon>
        <taxon>Desulfobacter</taxon>
    </lineage>
</organism>
<dbReference type="OrthoDB" id="9776359at2"/>
<comment type="similarity">
    <text evidence="10">Belongs to the NqrB/RnfD family.</text>
</comment>
<evidence type="ECO:0000256" key="11">
    <source>
        <dbReference type="SAM" id="MobiDB-lite"/>
    </source>
</evidence>
<accession>A0A328FCL4</accession>
<reference evidence="13 14" key="1">
    <citation type="submission" date="2018-06" db="EMBL/GenBank/DDBJ databases">
        <title>Complete Genome Sequence of Desulfobacter hydrogenophilus (DSM3380).</title>
        <authorList>
            <person name="Marietou A."/>
            <person name="Schreiber L."/>
            <person name="Marshall I."/>
            <person name="Jorgensen B."/>
        </authorList>
    </citation>
    <scope>NUCLEOTIDE SEQUENCE [LARGE SCALE GENOMIC DNA]</scope>
    <source>
        <strain evidence="13 14">DSM 3380</strain>
    </source>
</reference>
<dbReference type="EC" id="7.-.-.-" evidence="10"/>
<feature type="transmembrane region" description="Helical" evidence="10">
    <location>
        <begin position="146"/>
        <end position="165"/>
    </location>
</feature>
<dbReference type="Pfam" id="PF03116">
    <property type="entry name" value="NQR2_RnfD_RnfE"/>
    <property type="match status" value="1"/>
</dbReference>
<feature type="transmembrane region" description="Helical" evidence="10">
    <location>
        <begin position="116"/>
        <end position="134"/>
    </location>
</feature>
<evidence type="ECO:0000313" key="15">
    <source>
        <dbReference type="Proteomes" id="UP000293902"/>
    </source>
</evidence>
<dbReference type="InterPro" id="IPR004338">
    <property type="entry name" value="NqrB/RnfD"/>
</dbReference>
<evidence type="ECO:0000256" key="7">
    <source>
        <dbReference type="ARBA" id="ARBA00022982"/>
    </source>
</evidence>
<proteinExistence type="inferred from homology"/>
<keyword evidence="3 10" id="KW-0285">Flavoprotein</keyword>
<protein>
    <recommendedName>
        <fullName evidence="10">Ion-translocating oxidoreductase complex subunit D</fullName>
        <ecNumber evidence="10">7.-.-.-</ecNumber>
    </recommendedName>
    <alternativeName>
        <fullName evidence="10">Rnf electron transport complex subunit D</fullName>
    </alternativeName>
</protein>
<dbReference type="AlphaFoldDB" id="A0A328FCL4"/>
<feature type="region of interest" description="Disordered" evidence="11">
    <location>
        <begin position="1"/>
        <end position="23"/>
    </location>
</feature>
<feature type="transmembrane region" description="Helical" evidence="10">
    <location>
        <begin position="287"/>
        <end position="304"/>
    </location>
</feature>
<dbReference type="PANTHER" id="PTHR30578:SF0">
    <property type="entry name" value="ION-TRANSLOCATING OXIDOREDUCTASE COMPLEX SUBUNIT D"/>
    <property type="match status" value="1"/>
</dbReference>
<keyword evidence="10" id="KW-1003">Cell membrane</keyword>
<feature type="modified residue" description="FMN phosphoryl threonine" evidence="10">
    <location>
        <position position="179"/>
    </location>
</feature>
<dbReference type="GO" id="GO:0005886">
    <property type="term" value="C:plasma membrane"/>
    <property type="evidence" value="ECO:0007669"/>
    <property type="project" value="UniProtKB-SubCell"/>
</dbReference>
<keyword evidence="6 10" id="KW-1278">Translocase</keyword>
<keyword evidence="5 10" id="KW-0812">Transmembrane</keyword>
<feature type="transmembrane region" description="Helical" evidence="10">
    <location>
        <begin position="204"/>
        <end position="222"/>
    </location>
</feature>
<evidence type="ECO:0000313" key="14">
    <source>
        <dbReference type="Proteomes" id="UP000248798"/>
    </source>
</evidence>
<evidence type="ECO:0000256" key="4">
    <source>
        <dbReference type="ARBA" id="ARBA00022643"/>
    </source>
</evidence>
<dbReference type="NCBIfam" id="TIGR01946">
    <property type="entry name" value="rnfD"/>
    <property type="match status" value="1"/>
</dbReference>
<evidence type="ECO:0000256" key="6">
    <source>
        <dbReference type="ARBA" id="ARBA00022967"/>
    </source>
</evidence>
<evidence type="ECO:0000256" key="5">
    <source>
        <dbReference type="ARBA" id="ARBA00022692"/>
    </source>
</evidence>
<dbReference type="EMBL" id="QLNI01000038">
    <property type="protein sequence ID" value="RAM00787.1"/>
    <property type="molecule type" value="Genomic_DNA"/>
</dbReference>
<comment type="subunit">
    <text evidence="10">The complex is composed of six subunits: RnfA, RnfB, RnfC, RnfD, RnfE and RnfG.</text>
</comment>
<evidence type="ECO:0000256" key="1">
    <source>
        <dbReference type="ARBA" id="ARBA00022448"/>
    </source>
</evidence>
<keyword evidence="15" id="KW-1185">Reference proteome</keyword>
<dbReference type="EMBL" id="CP036313">
    <property type="protein sequence ID" value="QBH15317.1"/>
    <property type="molecule type" value="Genomic_DNA"/>
</dbReference>
<evidence type="ECO:0000313" key="13">
    <source>
        <dbReference type="EMBL" id="RAM00787.1"/>
    </source>
</evidence>
<evidence type="ECO:0000256" key="10">
    <source>
        <dbReference type="HAMAP-Rule" id="MF_00462"/>
    </source>
</evidence>
<keyword evidence="8 10" id="KW-1133">Transmembrane helix</keyword>
<feature type="compositionally biased region" description="Polar residues" evidence="11">
    <location>
        <begin position="1"/>
        <end position="10"/>
    </location>
</feature>
<evidence type="ECO:0000256" key="8">
    <source>
        <dbReference type="ARBA" id="ARBA00022989"/>
    </source>
</evidence>
<evidence type="ECO:0000256" key="2">
    <source>
        <dbReference type="ARBA" id="ARBA00022553"/>
    </source>
</evidence>
<comment type="function">
    <text evidence="10">Part of a membrane-bound complex that couples electron transfer with translocation of ions across the membrane.</text>
</comment>
<dbReference type="RefSeq" id="WP_111958907.1">
    <property type="nucleotide sequence ID" value="NZ_CP036313.1"/>
</dbReference>
<dbReference type="HAMAP" id="MF_00462">
    <property type="entry name" value="RsxD_RnfD"/>
    <property type="match status" value="1"/>
</dbReference>
<keyword evidence="7 10" id="KW-0249">Electron transport</keyword>
<keyword evidence="9 10" id="KW-0472">Membrane</keyword>
<evidence type="ECO:0000256" key="3">
    <source>
        <dbReference type="ARBA" id="ARBA00022630"/>
    </source>
</evidence>
<keyword evidence="4 10" id="KW-0288">FMN</keyword>
<sequence>MSDTNRQIDSAMSHENRPGRKPPFIHVAPSPHISDSRASTQRMMVDVIIGLSPAIVVSLYLFRFYALKQILVCVAVCLAAEYLFVRMRGKFFTLKDCSAIVTGIILGLSMPGSAPWFVGALASVVGIGIGKIIFGGVGMNIFNPAMVGRAFVMIAFAQLMGAGAYENVTGLVDAVSGATPLSALKFNGVHTGIAPLFMGVTNGSVGEVSAIACIIGGLYLIYRKTASWQIPASILITVALIAAITDIAGGYQGVFLLHHLFAGALMFGAFFIATDPVTSPLTAKGKMIFGVGTGCLIMVIRLFSGYPEGVMFAVLIMNAMTPLINRWTIPQPMGQREA</sequence>
<name>A0A328FCL4_9BACT</name>
<keyword evidence="1 10" id="KW-0813">Transport</keyword>